<gene>
    <name evidence="10" type="primary">LOC112688431</name>
</gene>
<feature type="transmembrane region" description="Helical" evidence="8">
    <location>
        <begin position="276"/>
        <end position="296"/>
    </location>
</feature>
<dbReference type="PANTHER" id="PTHR21143:SF133">
    <property type="entry name" value="GUSTATORY AND PHEROMONE RECEPTOR 32A-RELATED"/>
    <property type="match status" value="1"/>
</dbReference>
<dbReference type="GeneID" id="112688431"/>
<feature type="transmembrane region" description="Helical" evidence="8">
    <location>
        <begin position="232"/>
        <end position="256"/>
    </location>
</feature>
<dbReference type="GO" id="GO:0050909">
    <property type="term" value="P:sensory perception of taste"/>
    <property type="evidence" value="ECO:0007669"/>
    <property type="project" value="InterPro"/>
</dbReference>
<comment type="similarity">
    <text evidence="8">Belongs to the insect chemoreceptor superfamily. Gustatory receptor (GR) family.</text>
</comment>
<name>A0A8B8G469_9HEMI</name>
<organism evidence="9 10">
    <name type="scientific">Sipha flava</name>
    <name type="common">yellow sugarcane aphid</name>
    <dbReference type="NCBI Taxonomy" id="143950"/>
    <lineage>
        <taxon>Eukaryota</taxon>
        <taxon>Metazoa</taxon>
        <taxon>Ecdysozoa</taxon>
        <taxon>Arthropoda</taxon>
        <taxon>Hexapoda</taxon>
        <taxon>Insecta</taxon>
        <taxon>Pterygota</taxon>
        <taxon>Neoptera</taxon>
        <taxon>Paraneoptera</taxon>
        <taxon>Hemiptera</taxon>
        <taxon>Sternorrhyncha</taxon>
        <taxon>Aphidomorpha</taxon>
        <taxon>Aphidoidea</taxon>
        <taxon>Aphididae</taxon>
        <taxon>Sipha</taxon>
    </lineage>
</organism>
<dbReference type="InterPro" id="IPR013604">
    <property type="entry name" value="7TM_chemorcpt"/>
</dbReference>
<comment type="caution">
    <text evidence="8">Lacks conserved residue(s) required for the propagation of feature annotation.</text>
</comment>
<keyword evidence="2 8" id="KW-1003">Cell membrane</keyword>
<feature type="transmembrane region" description="Helical" evidence="8">
    <location>
        <begin position="104"/>
        <end position="122"/>
    </location>
</feature>
<dbReference type="GO" id="GO:0007165">
    <property type="term" value="P:signal transduction"/>
    <property type="evidence" value="ECO:0007669"/>
    <property type="project" value="UniProtKB-KW"/>
</dbReference>
<dbReference type="GO" id="GO:0005886">
    <property type="term" value="C:plasma membrane"/>
    <property type="evidence" value="ECO:0007669"/>
    <property type="project" value="UniProtKB-SubCell"/>
</dbReference>
<protein>
    <recommendedName>
        <fullName evidence="8">Gustatory receptor</fullName>
    </recommendedName>
</protein>
<dbReference type="RefSeq" id="XP_025417386.1">
    <property type="nucleotide sequence ID" value="XM_025561601.1"/>
</dbReference>
<dbReference type="GO" id="GO:0030424">
    <property type="term" value="C:axon"/>
    <property type="evidence" value="ECO:0007669"/>
    <property type="project" value="TreeGrafter"/>
</dbReference>
<reference evidence="10" key="1">
    <citation type="submission" date="2025-08" db="UniProtKB">
        <authorList>
            <consortium name="RefSeq"/>
        </authorList>
    </citation>
    <scope>IDENTIFICATION</scope>
    <source>
        <tissue evidence="10">Whole body</tissue>
    </source>
</reference>
<dbReference type="PANTHER" id="PTHR21143">
    <property type="entry name" value="INVERTEBRATE GUSTATORY RECEPTOR"/>
    <property type="match status" value="1"/>
</dbReference>
<evidence type="ECO:0000256" key="2">
    <source>
        <dbReference type="ARBA" id="ARBA00022475"/>
    </source>
</evidence>
<comment type="function">
    <text evidence="8">Gustatory receptor which mediates acceptance or avoidance behavior, depending on its substrates.</text>
</comment>
<dbReference type="GO" id="GO:0043025">
    <property type="term" value="C:neuronal cell body"/>
    <property type="evidence" value="ECO:0007669"/>
    <property type="project" value="TreeGrafter"/>
</dbReference>
<evidence type="ECO:0000256" key="7">
    <source>
        <dbReference type="ARBA" id="ARBA00023224"/>
    </source>
</evidence>
<evidence type="ECO:0000256" key="6">
    <source>
        <dbReference type="ARBA" id="ARBA00023170"/>
    </source>
</evidence>
<dbReference type="Proteomes" id="UP000694846">
    <property type="component" value="Unplaced"/>
</dbReference>
<evidence type="ECO:0000313" key="9">
    <source>
        <dbReference type="Proteomes" id="UP000694846"/>
    </source>
</evidence>
<keyword evidence="9" id="KW-1185">Reference proteome</keyword>
<dbReference type="GO" id="GO:0008049">
    <property type="term" value="P:male courtship behavior"/>
    <property type="evidence" value="ECO:0007669"/>
    <property type="project" value="TreeGrafter"/>
</dbReference>
<feature type="transmembrane region" description="Helical" evidence="8">
    <location>
        <begin position="46"/>
        <end position="67"/>
    </location>
</feature>
<evidence type="ECO:0000256" key="8">
    <source>
        <dbReference type="RuleBase" id="RU363108"/>
    </source>
</evidence>
<dbReference type="PROSITE" id="PS51257">
    <property type="entry name" value="PROKAR_LIPOPROTEIN"/>
    <property type="match status" value="1"/>
</dbReference>
<evidence type="ECO:0000256" key="1">
    <source>
        <dbReference type="ARBA" id="ARBA00004651"/>
    </source>
</evidence>
<keyword evidence="7 8" id="KW-0807">Transducer</keyword>
<comment type="subcellular location">
    <subcellularLocation>
        <location evidence="1 8">Cell membrane</location>
        <topology evidence="1 8">Multi-pass membrane protein</topology>
    </subcellularLocation>
</comment>
<keyword evidence="6 8" id="KW-0675">Receptor</keyword>
<evidence type="ECO:0000256" key="3">
    <source>
        <dbReference type="ARBA" id="ARBA00022692"/>
    </source>
</evidence>
<proteinExistence type="inferred from homology"/>
<keyword evidence="5 8" id="KW-0472">Membrane</keyword>
<dbReference type="AlphaFoldDB" id="A0A8B8G469"/>
<evidence type="ECO:0000256" key="5">
    <source>
        <dbReference type="ARBA" id="ARBA00023136"/>
    </source>
</evidence>
<accession>A0A8B8G469</accession>
<sequence>MGIDHNKWQVIYSTLLIISCILNFYYTPEIICVLDKYCDNSVSTLIKGMFVRIVAITGFFSRVVLLFKGKINLVKYKENMDAFHAFTPMTSSDIDGLNRFSCRVILCCILLTVPVNFARLWILWDLIQNTVVFVALSYIQNFSMYCIETHFIVLCFILYQKFAGINKDLLTLKINTVMRNKYPFMSKTGEKYLKNKSTIYCNKEIEYSLAAGYPMSDIIENLKIKHKLCCEAIIYLNNLFGIQLGLSLCALCLYTMFDLYYHLVGILDHSNSNNLIYGWILQYSVRFATVTVFPHATTKQALKSKMLLTDINNRYLDNATKEELQMFLNQISSCTIKFTACDFFTLNNHMITSAIAAGTTYLIILLQFNT</sequence>
<dbReference type="Pfam" id="PF08395">
    <property type="entry name" value="7tm_7"/>
    <property type="match status" value="1"/>
</dbReference>
<dbReference type="GO" id="GO:0007635">
    <property type="term" value="P:chemosensory behavior"/>
    <property type="evidence" value="ECO:0007669"/>
    <property type="project" value="TreeGrafter"/>
</dbReference>
<feature type="transmembrane region" description="Helical" evidence="8">
    <location>
        <begin position="9"/>
        <end position="26"/>
    </location>
</feature>
<keyword evidence="4 8" id="KW-1133">Transmembrane helix</keyword>
<keyword evidence="3 8" id="KW-0812">Transmembrane</keyword>
<evidence type="ECO:0000313" key="10">
    <source>
        <dbReference type="RefSeq" id="XP_025417386.1"/>
    </source>
</evidence>
<evidence type="ECO:0000256" key="4">
    <source>
        <dbReference type="ARBA" id="ARBA00022989"/>
    </source>
</evidence>
<dbReference type="GO" id="GO:0030425">
    <property type="term" value="C:dendrite"/>
    <property type="evidence" value="ECO:0007669"/>
    <property type="project" value="TreeGrafter"/>
</dbReference>
<feature type="transmembrane region" description="Helical" evidence="8">
    <location>
        <begin position="142"/>
        <end position="159"/>
    </location>
</feature>
<dbReference type="OrthoDB" id="8183114at2759"/>